<dbReference type="Gene3D" id="1.25.40.10">
    <property type="entry name" value="Tetratricopeptide repeat domain"/>
    <property type="match status" value="1"/>
</dbReference>
<dbReference type="EMBL" id="AE016819">
    <property type="protein sequence ID" value="AAS53483.2"/>
    <property type="molecule type" value="Genomic_DNA"/>
</dbReference>
<keyword evidence="5" id="KW-1185">Reference proteome</keyword>
<evidence type="ECO:0000256" key="2">
    <source>
        <dbReference type="ARBA" id="ARBA00022803"/>
    </source>
</evidence>
<feature type="domain" description="Tetratricopeptide SHNi-TPR" evidence="3">
    <location>
        <begin position="108"/>
        <end position="142"/>
    </location>
</feature>
<dbReference type="STRING" id="284811.Q754F8"/>
<accession>Q754F8</accession>
<dbReference type="SUPFAM" id="SSF48452">
    <property type="entry name" value="TPR-like"/>
    <property type="match status" value="1"/>
</dbReference>
<dbReference type="KEGG" id="ago:AGOS_AFR112W"/>
<dbReference type="eggNOG" id="KOG4563">
    <property type="taxonomic scope" value="Eukaryota"/>
</dbReference>
<dbReference type="Proteomes" id="UP000000591">
    <property type="component" value="Chromosome VI"/>
</dbReference>
<dbReference type="PANTHER" id="PTHR15081:SF1">
    <property type="entry name" value="NUCLEAR AUTOANTIGENIC SPERM PROTEIN"/>
    <property type="match status" value="1"/>
</dbReference>
<dbReference type="GO" id="GO:0042393">
    <property type="term" value="F:histone binding"/>
    <property type="evidence" value="ECO:0000318"/>
    <property type="project" value="GO_Central"/>
</dbReference>
<evidence type="ECO:0000313" key="5">
    <source>
        <dbReference type="Proteomes" id="UP000000591"/>
    </source>
</evidence>
<dbReference type="InParanoid" id="Q754F8"/>
<protein>
    <submittedName>
        <fullName evidence="4">AFR112Wp</fullName>
    </submittedName>
</protein>
<name>Q754F8_EREGS</name>
<proteinExistence type="predicted"/>
<dbReference type="AlphaFoldDB" id="Q754F8"/>
<dbReference type="GO" id="GO:0006335">
    <property type="term" value="P:DNA replication-dependent chromatin assembly"/>
    <property type="evidence" value="ECO:0000318"/>
    <property type="project" value="GO_Central"/>
</dbReference>
<dbReference type="InterPro" id="IPR011990">
    <property type="entry name" value="TPR-like_helical_dom_sf"/>
</dbReference>
<dbReference type="GO" id="GO:0005654">
    <property type="term" value="C:nucleoplasm"/>
    <property type="evidence" value="ECO:0000318"/>
    <property type="project" value="GO_Central"/>
</dbReference>
<sequence>MADDGEIQGLLAQAAKAYASENFEAAAELYAAVNEAAEAAGHVEPDFLFLYGRALWRAAAAAGDVLGGAEDEEQSDLEAAWEVLELARTLYEEALSASGDAVVQQKLAETYDVLGEVSLEAENFGQAAEDLRSCLALRERSGAAERLLVEAHYKLALALEYVPGGAAECCAQLQRCVDMLGARVAAGTGAPDDGELLAELQQKLADVAAQPPAAEVAPDALAGLREQLASAAVNDLTSRVRRRGGAPDGGQ</sequence>
<dbReference type="InterPro" id="IPR019544">
    <property type="entry name" value="Tetratricopeptide_SHNi-TPR_dom"/>
</dbReference>
<dbReference type="PANTHER" id="PTHR15081">
    <property type="entry name" value="NUCLEAR AUTOANTIGENIC SPERM PROTEIN NASP -RELATED"/>
    <property type="match status" value="1"/>
</dbReference>
<dbReference type="HOGENOM" id="CLU_028900_0_0_1"/>
<dbReference type="GO" id="GO:0034080">
    <property type="term" value="P:CENP-A containing chromatin assembly"/>
    <property type="evidence" value="ECO:0000318"/>
    <property type="project" value="GO_Central"/>
</dbReference>
<keyword evidence="1" id="KW-0677">Repeat</keyword>
<gene>
    <name evidence="4" type="ORF">AGOS_AFR112W</name>
</gene>
<keyword evidence="2" id="KW-0802">TPR repeat</keyword>
<dbReference type="OrthoDB" id="5587616at2759"/>
<evidence type="ECO:0000259" key="3">
    <source>
        <dbReference type="Pfam" id="PF10516"/>
    </source>
</evidence>
<dbReference type="Pfam" id="PF10516">
    <property type="entry name" value="SHNi-TPR"/>
    <property type="match status" value="1"/>
</dbReference>
<dbReference type="InterPro" id="IPR051730">
    <property type="entry name" value="NASP-like"/>
</dbReference>
<reference evidence="5" key="2">
    <citation type="journal article" date="2013" name="G3 (Bethesda)">
        <title>Genomes of Ashbya fungi isolated from insects reveal four mating-type loci, numerous translocations, lack of transposons, and distinct gene duplications.</title>
        <authorList>
            <person name="Dietrich F.S."/>
            <person name="Voegeli S."/>
            <person name="Kuo S."/>
            <person name="Philippsen P."/>
        </authorList>
    </citation>
    <scope>GENOME REANNOTATION</scope>
    <source>
        <strain evidence="5">ATCC 10895 / CBS 109.51 / FGSC 9923 / NRRL Y-1056</strain>
    </source>
</reference>
<evidence type="ECO:0000313" key="4">
    <source>
        <dbReference type="EMBL" id="AAS53483.2"/>
    </source>
</evidence>
<evidence type="ECO:0000256" key="1">
    <source>
        <dbReference type="ARBA" id="ARBA00022737"/>
    </source>
</evidence>
<dbReference type="RefSeq" id="NP_985659.2">
    <property type="nucleotide sequence ID" value="NM_211013.2"/>
</dbReference>
<organism evidence="4 5">
    <name type="scientific">Eremothecium gossypii (strain ATCC 10895 / CBS 109.51 / FGSC 9923 / NRRL Y-1056)</name>
    <name type="common">Yeast</name>
    <name type="synonym">Ashbya gossypii</name>
    <dbReference type="NCBI Taxonomy" id="284811"/>
    <lineage>
        <taxon>Eukaryota</taxon>
        <taxon>Fungi</taxon>
        <taxon>Dikarya</taxon>
        <taxon>Ascomycota</taxon>
        <taxon>Saccharomycotina</taxon>
        <taxon>Saccharomycetes</taxon>
        <taxon>Saccharomycetales</taxon>
        <taxon>Saccharomycetaceae</taxon>
        <taxon>Eremothecium</taxon>
    </lineage>
</organism>
<dbReference type="GeneID" id="4621902"/>
<reference evidence="4 5" key="1">
    <citation type="journal article" date="2004" name="Science">
        <title>The Ashbya gossypii genome as a tool for mapping the ancient Saccharomyces cerevisiae genome.</title>
        <authorList>
            <person name="Dietrich F.S."/>
            <person name="Voegeli S."/>
            <person name="Brachat S."/>
            <person name="Lerch A."/>
            <person name="Gates K."/>
            <person name="Steiner S."/>
            <person name="Mohr C."/>
            <person name="Pohlmann R."/>
            <person name="Luedi P."/>
            <person name="Choi S."/>
            <person name="Wing R.A."/>
            <person name="Flavier A."/>
            <person name="Gaffney T.D."/>
            <person name="Philippsen P."/>
        </authorList>
    </citation>
    <scope>NUCLEOTIDE SEQUENCE [LARGE SCALE GENOMIC DNA]</scope>
    <source>
        <strain evidence="5">ATCC 10895 / CBS 109.51 / FGSC 9923 / NRRL Y-1056</strain>
    </source>
</reference>